<dbReference type="AlphaFoldDB" id="A0A8I0HI00"/>
<dbReference type="GO" id="GO:0004311">
    <property type="term" value="F:geranylgeranyl diphosphate synthase activity"/>
    <property type="evidence" value="ECO:0007669"/>
    <property type="project" value="InterPro"/>
</dbReference>
<dbReference type="GO" id="GO:0051996">
    <property type="term" value="F:squalene synthase [NAD(P)H] activity"/>
    <property type="evidence" value="ECO:0007669"/>
    <property type="project" value="InterPro"/>
</dbReference>
<comment type="pathway">
    <text evidence="1">Carotenoid biosynthesis; phytoene biosynthesis.</text>
</comment>
<dbReference type="Proteomes" id="UP000650224">
    <property type="component" value="Unassembled WGS sequence"/>
</dbReference>
<keyword evidence="4" id="KW-1185">Reference proteome</keyword>
<proteinExistence type="predicted"/>
<comment type="caution">
    <text evidence="3">The sequence shown here is derived from an EMBL/GenBank/DDBJ whole genome shotgun (WGS) entry which is preliminary data.</text>
</comment>
<dbReference type="InterPro" id="IPR002060">
    <property type="entry name" value="Squ/phyt_synthse"/>
</dbReference>
<evidence type="ECO:0000256" key="2">
    <source>
        <dbReference type="ARBA" id="ARBA00022679"/>
    </source>
</evidence>
<organism evidence="3 4">
    <name type="scientific">Corynebacterium gallinarum</name>
    <dbReference type="NCBI Taxonomy" id="2762214"/>
    <lineage>
        <taxon>Bacteria</taxon>
        <taxon>Bacillati</taxon>
        <taxon>Actinomycetota</taxon>
        <taxon>Actinomycetes</taxon>
        <taxon>Mycobacteriales</taxon>
        <taxon>Corynebacteriaceae</taxon>
        <taxon>Corynebacterium</taxon>
    </lineage>
</organism>
<dbReference type="PROSITE" id="PS01045">
    <property type="entry name" value="SQUALEN_PHYTOEN_SYN_2"/>
    <property type="match status" value="1"/>
</dbReference>
<evidence type="ECO:0000256" key="1">
    <source>
        <dbReference type="ARBA" id="ARBA00004684"/>
    </source>
</evidence>
<evidence type="ECO:0000313" key="4">
    <source>
        <dbReference type="Proteomes" id="UP000650224"/>
    </source>
</evidence>
<dbReference type="PANTHER" id="PTHR31480">
    <property type="entry name" value="BIFUNCTIONAL LYCOPENE CYCLASE/PHYTOENE SYNTHASE"/>
    <property type="match status" value="1"/>
</dbReference>
<reference evidence="3 4" key="1">
    <citation type="submission" date="2020-08" db="EMBL/GenBank/DDBJ databases">
        <title>A Genomic Blueprint of the Chicken Gut Microbiome.</title>
        <authorList>
            <person name="Gilroy R."/>
            <person name="Ravi A."/>
            <person name="Getino M."/>
            <person name="Pursley I."/>
            <person name="Horton D.L."/>
            <person name="Alikhan N.-F."/>
            <person name="Baker D."/>
            <person name="Gharbi K."/>
            <person name="Hall N."/>
            <person name="Watson M."/>
            <person name="Adriaenssens E.M."/>
            <person name="Foster-Nyarko E."/>
            <person name="Jarju S."/>
            <person name="Secka A."/>
            <person name="Antonio M."/>
            <person name="Oren A."/>
            <person name="Chaudhuri R."/>
            <person name="La Ragione R.M."/>
            <person name="Hildebrand F."/>
            <person name="Pallen M.J."/>
        </authorList>
    </citation>
    <scope>NUCLEOTIDE SEQUENCE [LARGE SCALE GENOMIC DNA]</scope>
    <source>
        <strain evidence="3 4">Sa1YVA5</strain>
    </source>
</reference>
<dbReference type="CDD" id="cd00683">
    <property type="entry name" value="Trans_IPPS_HH"/>
    <property type="match status" value="1"/>
</dbReference>
<dbReference type="SUPFAM" id="SSF48576">
    <property type="entry name" value="Terpenoid synthases"/>
    <property type="match status" value="1"/>
</dbReference>
<dbReference type="GO" id="GO:0016117">
    <property type="term" value="P:carotenoid biosynthetic process"/>
    <property type="evidence" value="ECO:0007669"/>
    <property type="project" value="UniProtKB-ARBA"/>
</dbReference>
<evidence type="ECO:0000313" key="3">
    <source>
        <dbReference type="EMBL" id="MBD8029395.1"/>
    </source>
</evidence>
<name>A0A8I0HI00_9CORY</name>
<dbReference type="Pfam" id="PF00494">
    <property type="entry name" value="SQS_PSY"/>
    <property type="match status" value="1"/>
</dbReference>
<dbReference type="EMBL" id="JACSPR010000002">
    <property type="protein sequence ID" value="MBD8029395.1"/>
    <property type="molecule type" value="Genomic_DNA"/>
</dbReference>
<protein>
    <submittedName>
        <fullName evidence="3">Phytoene/squalene synthase family protein</fullName>
    </submittedName>
</protein>
<dbReference type="SFLD" id="SFLDS00005">
    <property type="entry name" value="Isoprenoid_Synthase_Type_I"/>
    <property type="match status" value="1"/>
</dbReference>
<sequence length="310" mass="34258">MTQHQLTNRSASFLNSALGLYNRVAVKASHQVIKRYSTSFSMSTLMLSPQIRRDIRNLYSVVRIADEIVDGTALAAGYTPAELGRLLDDYEAAVLAAPAQHFHTDLVLQAYGDTARRCDFQEEHVVAFFASMRRDLTASEHDPGSFEAYVYGSAEVIGLLCLSVFNQGRPVSATRQQQMREGARALGAAFQKINFLRDLAEDQQELGRTYFPGTTAGALTEPQKQQLITDIRADLDTAERSYPALPVQARIGVIAAALLFEGLTDRIEETPAATLLEERISIPITTKLMILGRATLKGLSMSVYRKRQQA</sequence>
<gene>
    <name evidence="3" type="ORF">H9627_03460</name>
</gene>
<accession>A0A8I0HI00</accession>
<dbReference type="InterPro" id="IPR019845">
    <property type="entry name" value="Squalene/phytoene_synthase_CS"/>
</dbReference>
<dbReference type="SFLD" id="SFLDG01018">
    <property type="entry name" value="Squalene/Phytoene_Synthase_Lik"/>
    <property type="match status" value="1"/>
</dbReference>
<keyword evidence="2" id="KW-0808">Transferase</keyword>
<dbReference type="InterPro" id="IPR044843">
    <property type="entry name" value="Trans_IPPS_bact-type"/>
</dbReference>
<dbReference type="UniPathway" id="UPA00799"/>
<dbReference type="Gene3D" id="1.10.600.10">
    <property type="entry name" value="Farnesyl Diphosphate Synthase"/>
    <property type="match status" value="1"/>
</dbReference>
<dbReference type="InterPro" id="IPR008949">
    <property type="entry name" value="Isoprenoid_synthase_dom_sf"/>
</dbReference>
<dbReference type="SFLD" id="SFLDG01212">
    <property type="entry name" value="Phytoene_synthase_like"/>
    <property type="match status" value="1"/>
</dbReference>
<dbReference type="RefSeq" id="WP_191732638.1">
    <property type="nucleotide sequence ID" value="NZ_JACSPR010000002.1"/>
</dbReference>
<dbReference type="InterPro" id="IPR033904">
    <property type="entry name" value="Trans_IPPS_HH"/>
</dbReference>